<reference evidence="2" key="1">
    <citation type="submission" date="2019-02" db="EMBL/GenBank/DDBJ databases">
        <authorList>
            <person name="Gruber-Vodicka R. H."/>
            <person name="Seah K. B. B."/>
        </authorList>
    </citation>
    <scope>NUCLEOTIDE SEQUENCE</scope>
    <source>
        <strain evidence="2">BECK_BZ15</strain>
    </source>
</reference>
<evidence type="ECO:0000259" key="1">
    <source>
        <dbReference type="Pfam" id="PF01850"/>
    </source>
</evidence>
<feature type="domain" description="PIN" evidence="1">
    <location>
        <begin position="28"/>
        <end position="116"/>
    </location>
</feature>
<sequence>MKQKVYIETSIPSYLTAWRSRNLVIAGNQETTKEWWERRKDFDLYISEFVLTEVARGDPGAAAERLKALETIPEIEITEQAAIIAEKLLLEASLPGKARVDALHIAVAAIGGMDYLLTWNCTHIANPSFRPKIESVIRFFGYEPPIICTPQELLEV</sequence>
<dbReference type="EMBL" id="CAADEW010000030">
    <property type="protein sequence ID" value="VFJ51091.1"/>
    <property type="molecule type" value="Genomic_DNA"/>
</dbReference>
<dbReference type="AlphaFoldDB" id="A0A450SEK4"/>
<dbReference type="CDD" id="cd18687">
    <property type="entry name" value="PIN_VapC-like"/>
    <property type="match status" value="1"/>
</dbReference>
<dbReference type="SUPFAM" id="SSF88723">
    <property type="entry name" value="PIN domain-like"/>
    <property type="match status" value="1"/>
</dbReference>
<dbReference type="Gene3D" id="3.40.50.1010">
    <property type="entry name" value="5'-nuclease"/>
    <property type="match status" value="1"/>
</dbReference>
<protein>
    <submittedName>
        <fullName evidence="2">PIN domain-containing protein</fullName>
    </submittedName>
</protein>
<gene>
    <name evidence="2" type="ORF">BECKFW1821A_GA0114235_103013</name>
</gene>
<dbReference type="InterPro" id="IPR002716">
    <property type="entry name" value="PIN_dom"/>
</dbReference>
<name>A0A450SEK4_9GAMM</name>
<accession>A0A450SEK4</accession>
<dbReference type="Pfam" id="PF01850">
    <property type="entry name" value="PIN"/>
    <property type="match status" value="1"/>
</dbReference>
<evidence type="ECO:0000313" key="2">
    <source>
        <dbReference type="EMBL" id="VFJ51091.1"/>
    </source>
</evidence>
<organism evidence="2">
    <name type="scientific">Candidatus Kentrum sp. FW</name>
    <dbReference type="NCBI Taxonomy" id="2126338"/>
    <lineage>
        <taxon>Bacteria</taxon>
        <taxon>Pseudomonadati</taxon>
        <taxon>Pseudomonadota</taxon>
        <taxon>Gammaproteobacteria</taxon>
        <taxon>Candidatus Kentrum</taxon>
    </lineage>
</organism>
<proteinExistence type="predicted"/>
<dbReference type="InterPro" id="IPR029060">
    <property type="entry name" value="PIN-like_dom_sf"/>
</dbReference>